<dbReference type="PANTHER" id="PTHR43433:SF10">
    <property type="entry name" value="AB HYDROLASE-1 DOMAIN-CONTAINING PROTEIN"/>
    <property type="match status" value="1"/>
</dbReference>
<dbReference type="Proteomes" id="UP000466794">
    <property type="component" value="Unassembled WGS sequence"/>
</dbReference>
<feature type="domain" description="AB hydrolase-1" evidence="1">
    <location>
        <begin position="29"/>
        <end position="269"/>
    </location>
</feature>
<dbReference type="AlphaFoldDB" id="A0A7K1UVC0"/>
<dbReference type="Gene3D" id="3.40.50.1820">
    <property type="entry name" value="alpha/beta hydrolase"/>
    <property type="match status" value="1"/>
</dbReference>
<keyword evidence="3" id="KW-1185">Reference proteome</keyword>
<accession>A0A7K1UVC0</accession>
<dbReference type="EMBL" id="WRPP01000002">
    <property type="protein sequence ID" value="MVU78326.1"/>
    <property type="molecule type" value="Genomic_DNA"/>
</dbReference>
<keyword evidence="2" id="KW-0378">Hydrolase</keyword>
<dbReference type="PRINTS" id="PR00111">
    <property type="entry name" value="ABHYDROLASE"/>
</dbReference>
<organism evidence="2 3">
    <name type="scientific">Nocardia terrae</name>
    <dbReference type="NCBI Taxonomy" id="2675851"/>
    <lineage>
        <taxon>Bacteria</taxon>
        <taxon>Bacillati</taxon>
        <taxon>Actinomycetota</taxon>
        <taxon>Actinomycetes</taxon>
        <taxon>Mycobacteriales</taxon>
        <taxon>Nocardiaceae</taxon>
        <taxon>Nocardia</taxon>
    </lineage>
</organism>
<dbReference type="PANTHER" id="PTHR43433">
    <property type="entry name" value="HYDROLASE, ALPHA/BETA FOLD FAMILY PROTEIN"/>
    <property type="match status" value="1"/>
</dbReference>
<dbReference type="GO" id="GO:0016787">
    <property type="term" value="F:hydrolase activity"/>
    <property type="evidence" value="ECO:0007669"/>
    <property type="project" value="UniProtKB-KW"/>
</dbReference>
<dbReference type="RefSeq" id="WP_157387845.1">
    <property type="nucleotide sequence ID" value="NZ_WRPP01000002.1"/>
</dbReference>
<proteinExistence type="predicted"/>
<dbReference type="InterPro" id="IPR050471">
    <property type="entry name" value="AB_hydrolase"/>
</dbReference>
<dbReference type="InterPro" id="IPR029058">
    <property type="entry name" value="AB_hydrolase_fold"/>
</dbReference>
<protein>
    <submittedName>
        <fullName evidence="2">Alpha/beta fold hydrolase</fullName>
    </submittedName>
</protein>
<dbReference type="SUPFAM" id="SSF53474">
    <property type="entry name" value="alpha/beta-Hydrolases"/>
    <property type="match status" value="1"/>
</dbReference>
<sequence>MTTASTSMLPLHDGRRLAYLRMGRAGGRPVLFCHGTPGSRLFRPPESIPESLGVDLVTADRPGYGGSGPQPHRRLLDWPNDAVALADRLGWTRFAVAGVSGGGPHALACAVRYPDRVAAVGLVSSVAPFWPDALDGMLATTRRGFEWAHRSPALLRFGALLAARRPDRFVRGLGSELPDCDRRILARPEIARMAAENARAALTGDAMAREMVLLRRDWEFRPSDVVVPVELWHGELDRNVPVAHGRRLAAALPNCRATFVPDAGHYLIHDIWADVLAAVSRHLDAPGSRDPLWR</sequence>
<reference evidence="2 3" key="1">
    <citation type="submission" date="2019-12" db="EMBL/GenBank/DDBJ databases">
        <title>Nocardia sp. nov. ET3-3 isolated from soil.</title>
        <authorList>
            <person name="Kanchanasin P."/>
            <person name="Tanasupawat S."/>
            <person name="Yuki M."/>
            <person name="Kudo T."/>
        </authorList>
    </citation>
    <scope>NUCLEOTIDE SEQUENCE [LARGE SCALE GENOMIC DNA]</scope>
    <source>
        <strain evidence="2 3">ET3-3</strain>
    </source>
</reference>
<comment type="caution">
    <text evidence="2">The sequence shown here is derived from an EMBL/GenBank/DDBJ whole genome shotgun (WGS) entry which is preliminary data.</text>
</comment>
<evidence type="ECO:0000313" key="3">
    <source>
        <dbReference type="Proteomes" id="UP000466794"/>
    </source>
</evidence>
<name>A0A7K1UVC0_9NOCA</name>
<evidence type="ECO:0000313" key="2">
    <source>
        <dbReference type="EMBL" id="MVU78326.1"/>
    </source>
</evidence>
<dbReference type="InterPro" id="IPR000073">
    <property type="entry name" value="AB_hydrolase_1"/>
</dbReference>
<evidence type="ECO:0000259" key="1">
    <source>
        <dbReference type="Pfam" id="PF00561"/>
    </source>
</evidence>
<dbReference type="Pfam" id="PF00561">
    <property type="entry name" value="Abhydrolase_1"/>
    <property type="match status" value="1"/>
</dbReference>
<gene>
    <name evidence="2" type="ORF">GPX89_13860</name>
</gene>